<reference evidence="2" key="2">
    <citation type="submission" date="2017-11" db="EMBL/GenBank/DDBJ databases">
        <title>Coralsnake Venomics: Analyses of Venom Gland Transcriptomes and Proteomes of Six Brazilian Taxa.</title>
        <authorList>
            <person name="Aird S.D."/>
            <person name="Jorge da Silva N."/>
            <person name="Qiu L."/>
            <person name="Villar-Briones A."/>
            <person name="Aparecida-Saddi V."/>
            <person name="Campos-Telles M.P."/>
            <person name="Grau M."/>
            <person name="Mikheyev A.S."/>
        </authorList>
    </citation>
    <scope>NUCLEOTIDE SEQUENCE</scope>
    <source>
        <tissue evidence="2">Venom_gland</tissue>
    </source>
</reference>
<accession>A0A2D4NQD1</accession>
<evidence type="ECO:0000313" key="2">
    <source>
        <dbReference type="EMBL" id="LAB47133.1"/>
    </source>
</evidence>
<organism evidence="2">
    <name type="scientific">Micrurus surinamensis</name>
    <name type="common">Surinam coral snake</name>
    <dbReference type="NCBI Taxonomy" id="129470"/>
    <lineage>
        <taxon>Eukaryota</taxon>
        <taxon>Metazoa</taxon>
        <taxon>Chordata</taxon>
        <taxon>Craniata</taxon>
        <taxon>Vertebrata</taxon>
        <taxon>Euteleostomi</taxon>
        <taxon>Lepidosauria</taxon>
        <taxon>Squamata</taxon>
        <taxon>Bifurcata</taxon>
        <taxon>Unidentata</taxon>
        <taxon>Episquamata</taxon>
        <taxon>Toxicofera</taxon>
        <taxon>Serpentes</taxon>
        <taxon>Colubroidea</taxon>
        <taxon>Elapidae</taxon>
        <taxon>Elapinae</taxon>
        <taxon>Micrurus</taxon>
    </lineage>
</organism>
<evidence type="ECO:0000256" key="1">
    <source>
        <dbReference type="SAM" id="Phobius"/>
    </source>
</evidence>
<keyword evidence="1" id="KW-0812">Transmembrane</keyword>
<feature type="transmembrane region" description="Helical" evidence="1">
    <location>
        <begin position="12"/>
        <end position="31"/>
    </location>
</feature>
<keyword evidence="1" id="KW-0472">Membrane</keyword>
<dbReference type="AlphaFoldDB" id="A0A2D4NQD1"/>
<dbReference type="EMBL" id="IACN01012573">
    <property type="protein sequence ID" value="LAB47135.1"/>
    <property type="molecule type" value="Transcribed_RNA"/>
</dbReference>
<name>A0A2D4NQD1_MICSU</name>
<protein>
    <submittedName>
        <fullName evidence="2">Uncharacterized protein</fullName>
    </submittedName>
</protein>
<proteinExistence type="predicted"/>
<dbReference type="EMBL" id="IACN01012572">
    <property type="protein sequence ID" value="LAB47133.1"/>
    <property type="molecule type" value="Transcribed_RNA"/>
</dbReference>
<sequence>MYTRTFWKFPFGYFLIISNMVLCLPFWIYLYQTLLYLFGKIDTHHRAGVSKRKPCDLDPDLACRVLRSTLWAFLGNSGPARGVSASENGSGMSAHSPPRFCFQLRWPAILCQ</sequence>
<reference evidence="2" key="1">
    <citation type="submission" date="2017-07" db="EMBL/GenBank/DDBJ databases">
        <authorList>
            <person name="Mikheyev A."/>
            <person name="Grau M."/>
        </authorList>
    </citation>
    <scope>NUCLEOTIDE SEQUENCE</scope>
    <source>
        <tissue evidence="2">Venom_gland</tissue>
    </source>
</reference>
<keyword evidence="1" id="KW-1133">Transmembrane helix</keyword>